<accession>A0ABP7Y8B1</accession>
<organism evidence="2 3">
    <name type="scientific">Sphingobacterium kyonggiense</name>
    <dbReference type="NCBI Taxonomy" id="714075"/>
    <lineage>
        <taxon>Bacteria</taxon>
        <taxon>Pseudomonadati</taxon>
        <taxon>Bacteroidota</taxon>
        <taxon>Sphingobacteriia</taxon>
        <taxon>Sphingobacteriales</taxon>
        <taxon>Sphingobacteriaceae</taxon>
        <taxon>Sphingobacterium</taxon>
    </lineage>
</organism>
<proteinExistence type="predicted"/>
<keyword evidence="1" id="KW-1133">Transmembrane helix</keyword>
<gene>
    <name evidence="2" type="ORF">GCM10022216_03310</name>
</gene>
<feature type="transmembrane region" description="Helical" evidence="1">
    <location>
        <begin position="106"/>
        <end position="125"/>
    </location>
</feature>
<dbReference type="Proteomes" id="UP001500101">
    <property type="component" value="Unassembled WGS sequence"/>
</dbReference>
<evidence type="ECO:0000313" key="2">
    <source>
        <dbReference type="EMBL" id="GAA4132336.1"/>
    </source>
</evidence>
<evidence type="ECO:0000313" key="3">
    <source>
        <dbReference type="Proteomes" id="UP001500101"/>
    </source>
</evidence>
<sequence>MNKYVLFILVLLLLTGVSFGIHHVVLQSNDHDHWWIGTGYSLTGMYVFGAISSMVMLAILGGIDYAMPTQVGFAFLVGMTLKAIGSYIFIHNGINVLENDFIELNFLVVFFVYLLFDAFVAYYLVNQQEPEPSK</sequence>
<dbReference type="RefSeq" id="WP_344672938.1">
    <property type="nucleotide sequence ID" value="NZ_BAAAZI010000004.1"/>
</dbReference>
<protein>
    <recommendedName>
        <fullName evidence="4">DoxX-like protein</fullName>
    </recommendedName>
</protein>
<feature type="transmembrane region" description="Helical" evidence="1">
    <location>
        <begin position="73"/>
        <end position="94"/>
    </location>
</feature>
<comment type="caution">
    <text evidence="2">The sequence shown here is derived from an EMBL/GenBank/DDBJ whole genome shotgun (WGS) entry which is preliminary data.</text>
</comment>
<keyword evidence="1" id="KW-0812">Transmembrane</keyword>
<keyword evidence="1" id="KW-0472">Membrane</keyword>
<reference evidence="3" key="1">
    <citation type="journal article" date="2019" name="Int. J. Syst. Evol. Microbiol.">
        <title>The Global Catalogue of Microorganisms (GCM) 10K type strain sequencing project: providing services to taxonomists for standard genome sequencing and annotation.</title>
        <authorList>
            <consortium name="The Broad Institute Genomics Platform"/>
            <consortium name="The Broad Institute Genome Sequencing Center for Infectious Disease"/>
            <person name="Wu L."/>
            <person name="Ma J."/>
        </authorList>
    </citation>
    <scope>NUCLEOTIDE SEQUENCE [LARGE SCALE GENOMIC DNA]</scope>
    <source>
        <strain evidence="3">JCM 16704</strain>
    </source>
</reference>
<evidence type="ECO:0000256" key="1">
    <source>
        <dbReference type="SAM" id="Phobius"/>
    </source>
</evidence>
<name>A0ABP7Y8B1_9SPHI</name>
<evidence type="ECO:0008006" key="4">
    <source>
        <dbReference type="Google" id="ProtNLM"/>
    </source>
</evidence>
<feature type="transmembrane region" description="Helical" evidence="1">
    <location>
        <begin position="44"/>
        <end position="66"/>
    </location>
</feature>
<dbReference type="EMBL" id="BAAAZI010000004">
    <property type="protein sequence ID" value="GAA4132336.1"/>
    <property type="molecule type" value="Genomic_DNA"/>
</dbReference>
<keyword evidence="3" id="KW-1185">Reference proteome</keyword>